<keyword evidence="1" id="KW-1133">Transmembrane helix</keyword>
<dbReference type="EMBL" id="QPID01000006">
    <property type="protein sequence ID" value="RCU49487.1"/>
    <property type="molecule type" value="Genomic_DNA"/>
</dbReference>
<feature type="transmembrane region" description="Helical" evidence="1">
    <location>
        <begin position="125"/>
        <end position="143"/>
    </location>
</feature>
<dbReference type="Pfam" id="PF13398">
    <property type="entry name" value="Peptidase_M50B"/>
    <property type="match status" value="1"/>
</dbReference>
<comment type="caution">
    <text evidence="2">The sequence shown here is derived from an EMBL/GenBank/DDBJ whole genome shotgun (WGS) entry which is preliminary data.</text>
</comment>
<dbReference type="AlphaFoldDB" id="A0A368NFS4"/>
<feature type="transmembrane region" description="Helical" evidence="1">
    <location>
        <begin position="185"/>
        <end position="209"/>
    </location>
</feature>
<dbReference type="RefSeq" id="WP_114338483.1">
    <property type="nucleotide sequence ID" value="NZ_QPID01000006.1"/>
</dbReference>
<accession>A0A368NFS4</accession>
<dbReference type="InterPro" id="IPR049500">
    <property type="entry name" value="Peptidase_M50B-like"/>
</dbReference>
<keyword evidence="3" id="KW-1185">Reference proteome</keyword>
<proteinExistence type="predicted"/>
<keyword evidence="1" id="KW-0812">Transmembrane</keyword>
<dbReference type="OrthoDB" id="7425566at2"/>
<sequence length="231" mass="25525">MLKPRIELIVALLCALILIWLPLVSAPLKYFETLLHEGSHGLAAILSGGQVVSIALHLDGSGLATSRGGWSWLVTFSGYAGASLWAYTLARIQFSGVSRRIGSWIYFAIVGLFVLGSLIYTRDPITLLIVGFIGVTYWCLFRWRHQHWATFANQVLALFILLQSAISPSYLLYVGDRGDHLAMKGYTGIPGIVWVVLWTLIAGLMIFDLCRRAWAQPRMASDALRAETSGL</sequence>
<feature type="transmembrane region" description="Helical" evidence="1">
    <location>
        <begin position="155"/>
        <end position="173"/>
    </location>
</feature>
<reference evidence="2 3" key="1">
    <citation type="submission" date="2018-07" db="EMBL/GenBank/DDBJ databases">
        <title>Corallincola holothuriorum sp. nov., a new facultative anaerobe isolated from sea cucumber Apostichopus japonicus.</title>
        <authorList>
            <person name="Xia H."/>
        </authorList>
    </citation>
    <scope>NUCLEOTIDE SEQUENCE [LARGE SCALE GENOMIC DNA]</scope>
    <source>
        <strain evidence="2 3">C4</strain>
    </source>
</reference>
<dbReference type="PANTHER" id="PTHR33979">
    <property type="entry name" value="OS02G0221600 PROTEIN"/>
    <property type="match status" value="1"/>
</dbReference>
<dbReference type="PANTHER" id="PTHR33979:SF2">
    <property type="entry name" value="PEPTIDASE M50B-LIKE-DOMAIN-CONTAINING PROTEIN"/>
    <property type="match status" value="1"/>
</dbReference>
<gene>
    <name evidence="2" type="ORF">DU002_11230</name>
</gene>
<feature type="transmembrane region" description="Helical" evidence="1">
    <location>
        <begin position="101"/>
        <end position="119"/>
    </location>
</feature>
<evidence type="ECO:0000313" key="2">
    <source>
        <dbReference type="EMBL" id="RCU49487.1"/>
    </source>
</evidence>
<evidence type="ECO:0000313" key="3">
    <source>
        <dbReference type="Proteomes" id="UP000252558"/>
    </source>
</evidence>
<protein>
    <submittedName>
        <fullName evidence="2">M50 family peptidase</fullName>
    </submittedName>
</protein>
<name>A0A368NFS4_9GAMM</name>
<dbReference type="Proteomes" id="UP000252558">
    <property type="component" value="Unassembled WGS sequence"/>
</dbReference>
<keyword evidence="1" id="KW-0472">Membrane</keyword>
<feature type="transmembrane region" description="Helical" evidence="1">
    <location>
        <begin position="70"/>
        <end position="89"/>
    </location>
</feature>
<evidence type="ECO:0000256" key="1">
    <source>
        <dbReference type="SAM" id="Phobius"/>
    </source>
</evidence>
<organism evidence="2 3">
    <name type="scientific">Corallincola holothuriorum</name>
    <dbReference type="NCBI Taxonomy" id="2282215"/>
    <lineage>
        <taxon>Bacteria</taxon>
        <taxon>Pseudomonadati</taxon>
        <taxon>Pseudomonadota</taxon>
        <taxon>Gammaproteobacteria</taxon>
        <taxon>Alteromonadales</taxon>
        <taxon>Psychromonadaceae</taxon>
        <taxon>Corallincola</taxon>
    </lineage>
</organism>